<dbReference type="InterPro" id="IPR013325">
    <property type="entry name" value="RNA_pol_sigma_r2"/>
</dbReference>
<dbReference type="NCBIfam" id="TIGR02937">
    <property type="entry name" value="sigma70-ECF"/>
    <property type="match status" value="1"/>
</dbReference>
<evidence type="ECO:0000256" key="1">
    <source>
        <dbReference type="ARBA" id="ARBA00010641"/>
    </source>
</evidence>
<evidence type="ECO:0000313" key="8">
    <source>
        <dbReference type="Proteomes" id="UP000830198"/>
    </source>
</evidence>
<feature type="domain" description="RNA polymerase sigma-70 region 2" evidence="5">
    <location>
        <begin position="14"/>
        <end position="74"/>
    </location>
</feature>
<dbReference type="InterPro" id="IPR013249">
    <property type="entry name" value="RNA_pol_sigma70_r4_t2"/>
</dbReference>
<evidence type="ECO:0000259" key="5">
    <source>
        <dbReference type="Pfam" id="PF04542"/>
    </source>
</evidence>
<dbReference type="Pfam" id="PF08281">
    <property type="entry name" value="Sigma70_r4_2"/>
    <property type="match status" value="1"/>
</dbReference>
<evidence type="ECO:0000256" key="4">
    <source>
        <dbReference type="ARBA" id="ARBA00023163"/>
    </source>
</evidence>
<dbReference type="Gene3D" id="1.10.1740.10">
    <property type="match status" value="1"/>
</dbReference>
<dbReference type="InterPro" id="IPR039425">
    <property type="entry name" value="RNA_pol_sigma-70-like"/>
</dbReference>
<sequence>MTKSEFLEHTMPHQGIIFKVINIYADTREDKEDLLQEIWLQLWLSFPRFQHKSKVSTWMYQVALNTALTHSKKSATRQKHTQQIMPAPSVDYDDQVHHDQERILWDAIRALPKAEKALILLYIDGISYREISDITGDSENNVGVKLSRIRQKLKDLITRTKIEY</sequence>
<dbReference type="EMBL" id="CP095855">
    <property type="protein sequence ID" value="UPK69474.1"/>
    <property type="molecule type" value="Genomic_DNA"/>
</dbReference>
<dbReference type="Proteomes" id="UP000830198">
    <property type="component" value="Chromosome"/>
</dbReference>
<dbReference type="InterPro" id="IPR014284">
    <property type="entry name" value="RNA_pol_sigma-70_dom"/>
</dbReference>
<keyword evidence="8" id="KW-1185">Reference proteome</keyword>
<comment type="similarity">
    <text evidence="1">Belongs to the sigma-70 factor family. ECF subfamily.</text>
</comment>
<evidence type="ECO:0000256" key="3">
    <source>
        <dbReference type="ARBA" id="ARBA00023082"/>
    </source>
</evidence>
<dbReference type="InterPro" id="IPR036388">
    <property type="entry name" value="WH-like_DNA-bd_sf"/>
</dbReference>
<keyword evidence="4" id="KW-0804">Transcription</keyword>
<proteinExistence type="inferred from homology"/>
<dbReference type="SUPFAM" id="SSF88659">
    <property type="entry name" value="Sigma3 and sigma4 domains of RNA polymerase sigma factors"/>
    <property type="match status" value="1"/>
</dbReference>
<dbReference type="SUPFAM" id="SSF88946">
    <property type="entry name" value="Sigma2 domain of RNA polymerase sigma factors"/>
    <property type="match status" value="1"/>
</dbReference>
<gene>
    <name evidence="7" type="ORF">MYF79_31410</name>
</gene>
<keyword evidence="2" id="KW-0805">Transcription regulation</keyword>
<dbReference type="Gene3D" id="1.10.10.10">
    <property type="entry name" value="Winged helix-like DNA-binding domain superfamily/Winged helix DNA-binding domain"/>
    <property type="match status" value="1"/>
</dbReference>
<organism evidence="7 8">
    <name type="scientific">Chitinophaga filiformis</name>
    <name type="common">Myxococcus filiformis</name>
    <name type="synonym">Flexibacter filiformis</name>
    <dbReference type="NCBI Taxonomy" id="104663"/>
    <lineage>
        <taxon>Bacteria</taxon>
        <taxon>Pseudomonadati</taxon>
        <taxon>Bacteroidota</taxon>
        <taxon>Chitinophagia</taxon>
        <taxon>Chitinophagales</taxon>
        <taxon>Chitinophagaceae</taxon>
        <taxon>Chitinophaga</taxon>
    </lineage>
</organism>
<dbReference type="InterPro" id="IPR013324">
    <property type="entry name" value="RNA_pol_sigma_r3/r4-like"/>
</dbReference>
<protein>
    <submittedName>
        <fullName evidence="7">Sigma-70 family RNA polymerase sigma factor</fullName>
    </submittedName>
</protein>
<dbReference type="PANTHER" id="PTHR43133">
    <property type="entry name" value="RNA POLYMERASE ECF-TYPE SIGMA FACTO"/>
    <property type="match status" value="1"/>
</dbReference>
<accession>A0ABY4I294</accession>
<evidence type="ECO:0000256" key="2">
    <source>
        <dbReference type="ARBA" id="ARBA00023015"/>
    </source>
</evidence>
<dbReference type="RefSeq" id="WP_247811764.1">
    <property type="nucleotide sequence ID" value="NZ_CP095855.1"/>
</dbReference>
<evidence type="ECO:0000313" key="7">
    <source>
        <dbReference type="EMBL" id="UPK69474.1"/>
    </source>
</evidence>
<evidence type="ECO:0000259" key="6">
    <source>
        <dbReference type="Pfam" id="PF08281"/>
    </source>
</evidence>
<dbReference type="PANTHER" id="PTHR43133:SF45">
    <property type="entry name" value="RNA POLYMERASE ECF-TYPE SIGMA FACTOR"/>
    <property type="match status" value="1"/>
</dbReference>
<name>A0ABY4I294_CHIFI</name>
<dbReference type="InterPro" id="IPR007627">
    <property type="entry name" value="RNA_pol_sigma70_r2"/>
</dbReference>
<reference evidence="7 8" key="1">
    <citation type="submission" date="2022-04" db="EMBL/GenBank/DDBJ databases">
        <title>The arsenic-methylating capacity of Chitinophaga filiformis YT5 during chitin decomposition.</title>
        <authorList>
            <person name="Chen G."/>
            <person name="Liang Y."/>
        </authorList>
    </citation>
    <scope>NUCLEOTIDE SEQUENCE [LARGE SCALE GENOMIC DNA]</scope>
    <source>
        <strain evidence="7 8">YT5</strain>
    </source>
</reference>
<keyword evidence="3" id="KW-0731">Sigma factor</keyword>
<dbReference type="Pfam" id="PF04542">
    <property type="entry name" value="Sigma70_r2"/>
    <property type="match status" value="1"/>
</dbReference>
<feature type="domain" description="RNA polymerase sigma factor 70 region 4 type 2" evidence="6">
    <location>
        <begin position="102"/>
        <end position="153"/>
    </location>
</feature>